<feature type="transmembrane region" description="Helical" evidence="1">
    <location>
        <begin position="81"/>
        <end position="101"/>
    </location>
</feature>
<feature type="transmembrane region" description="Helical" evidence="1">
    <location>
        <begin position="113"/>
        <end position="132"/>
    </location>
</feature>
<name>A0A9D1LN34_9FIRM</name>
<evidence type="ECO:0000256" key="1">
    <source>
        <dbReference type="SAM" id="Phobius"/>
    </source>
</evidence>
<evidence type="ECO:0000313" key="2">
    <source>
        <dbReference type="EMBL" id="HIU44877.1"/>
    </source>
</evidence>
<dbReference type="EMBL" id="DVMV01000009">
    <property type="protein sequence ID" value="HIU44877.1"/>
    <property type="molecule type" value="Genomic_DNA"/>
</dbReference>
<reference evidence="2" key="2">
    <citation type="journal article" date="2021" name="PeerJ">
        <title>Extensive microbial diversity within the chicken gut microbiome revealed by metagenomics and culture.</title>
        <authorList>
            <person name="Gilroy R."/>
            <person name="Ravi A."/>
            <person name="Getino M."/>
            <person name="Pursley I."/>
            <person name="Horton D.L."/>
            <person name="Alikhan N.F."/>
            <person name="Baker D."/>
            <person name="Gharbi K."/>
            <person name="Hall N."/>
            <person name="Watson M."/>
            <person name="Adriaenssens E.M."/>
            <person name="Foster-Nyarko E."/>
            <person name="Jarju S."/>
            <person name="Secka A."/>
            <person name="Antonio M."/>
            <person name="Oren A."/>
            <person name="Chaudhuri R.R."/>
            <person name="La Ragione R."/>
            <person name="Hildebrand F."/>
            <person name="Pallen M.J."/>
        </authorList>
    </citation>
    <scope>NUCLEOTIDE SEQUENCE</scope>
    <source>
        <strain evidence="2">ChiGjej1B1-22543</strain>
    </source>
</reference>
<keyword evidence="1" id="KW-0472">Membrane</keyword>
<sequence>MRFDRLLIAYQKLTLAPIIGALLSLISEFLSYFEVPYGGSLRLGLVGALEGYLPGFTPILVSLLVLAFTVPFCLFAAKGRLAFLFPVLGYFAIDLVCSFFVNAPLGEKAIDIASRFLVLCLFGVDVLLYFLAKRELSKENSVQ</sequence>
<gene>
    <name evidence="2" type="ORF">IAC52_01080</name>
</gene>
<dbReference type="AlphaFoldDB" id="A0A9D1LN34"/>
<comment type="caution">
    <text evidence="2">The sequence shown here is derived from an EMBL/GenBank/DDBJ whole genome shotgun (WGS) entry which is preliminary data.</text>
</comment>
<accession>A0A9D1LN34</accession>
<proteinExistence type="predicted"/>
<keyword evidence="1" id="KW-1133">Transmembrane helix</keyword>
<protein>
    <submittedName>
        <fullName evidence="2">Uncharacterized protein</fullName>
    </submittedName>
</protein>
<dbReference type="Proteomes" id="UP000824070">
    <property type="component" value="Unassembled WGS sequence"/>
</dbReference>
<feature type="transmembrane region" description="Helical" evidence="1">
    <location>
        <begin position="53"/>
        <end position="74"/>
    </location>
</feature>
<reference evidence="2" key="1">
    <citation type="submission" date="2020-10" db="EMBL/GenBank/DDBJ databases">
        <authorList>
            <person name="Gilroy R."/>
        </authorList>
    </citation>
    <scope>NUCLEOTIDE SEQUENCE</scope>
    <source>
        <strain evidence="2">ChiGjej1B1-22543</strain>
    </source>
</reference>
<keyword evidence="1" id="KW-0812">Transmembrane</keyword>
<organism evidence="2 3">
    <name type="scientific">Candidatus Alloenteromonas pullicola</name>
    <dbReference type="NCBI Taxonomy" id="2840784"/>
    <lineage>
        <taxon>Bacteria</taxon>
        <taxon>Bacillati</taxon>
        <taxon>Bacillota</taxon>
        <taxon>Bacillota incertae sedis</taxon>
        <taxon>Candidatus Alloenteromonas</taxon>
    </lineage>
</organism>
<evidence type="ECO:0000313" key="3">
    <source>
        <dbReference type="Proteomes" id="UP000824070"/>
    </source>
</evidence>
<feature type="transmembrane region" description="Helical" evidence="1">
    <location>
        <begin position="12"/>
        <end position="33"/>
    </location>
</feature>